<name>A0AC61S6E2_9BACT</name>
<proteinExistence type="predicted"/>
<evidence type="ECO:0000313" key="1">
    <source>
        <dbReference type="EMBL" id="THG52713.1"/>
    </source>
</evidence>
<accession>A0AC61S6E2</accession>
<keyword evidence="1" id="KW-0413">Isomerase</keyword>
<evidence type="ECO:0000313" key="2">
    <source>
        <dbReference type="Proteomes" id="UP000305401"/>
    </source>
</evidence>
<protein>
    <submittedName>
        <fullName evidence="1">Mannose-6-phosphate isomerase</fullName>
    </submittedName>
</protein>
<organism evidence="1 2">
    <name type="scientific">Muribaculum caecicola</name>
    <dbReference type="NCBI Taxonomy" id="3038144"/>
    <lineage>
        <taxon>Bacteria</taxon>
        <taxon>Pseudomonadati</taxon>
        <taxon>Bacteroidota</taxon>
        <taxon>Bacteroidia</taxon>
        <taxon>Bacteroidales</taxon>
        <taxon>Muribaculaceae</taxon>
        <taxon>Muribaculum</taxon>
    </lineage>
</organism>
<gene>
    <name evidence="1" type="ORF">E5990_04815</name>
</gene>
<comment type="caution">
    <text evidence="1">The sequence shown here is derived from an EMBL/GenBank/DDBJ whole genome shotgun (WGS) entry which is preliminary data.</text>
</comment>
<dbReference type="Proteomes" id="UP000305401">
    <property type="component" value="Unassembled WGS sequence"/>
</dbReference>
<keyword evidence="2" id="KW-1185">Reference proteome</keyword>
<sequence>MSQSVNKQIKLAPIYFVPYLKEVIWGGSKICEYKGIAKSGNQIGESWEVSAIPGRESIVAKGSYKGFTLPELIDRFGAQLLGQSVYSRYNGKFPLLIKLIDANDNLSIQVHPDDELAMHRHGTLGKTEMWYIISTDNNAKIYSGLKACITPEIYEAKVADGTFPDVVAVHNSNPGDVFFLPAGRIHTIGTGNLLAEIQESSDITYRIYDYGRTDSYGKSRELHTEMAKGAINFTDTMGCGAQPAPKDIPDTEIANCTHFRVRQILANGNTTLQTDPGSFTVIMCINGYASVICPDGNANMQQGQTVLLPAMPAPITINGNATLLVTQA</sequence>
<dbReference type="EMBL" id="SSTG01000041">
    <property type="protein sequence ID" value="THG52713.1"/>
    <property type="molecule type" value="Genomic_DNA"/>
</dbReference>
<reference evidence="1" key="1">
    <citation type="submission" date="2019-04" db="EMBL/GenBank/DDBJ databases">
        <title>Microbes associate with the intestines of laboratory mice.</title>
        <authorList>
            <person name="Navarre W."/>
            <person name="Wong E."/>
            <person name="Huang K.C."/>
            <person name="Tropini C."/>
            <person name="Ng K."/>
            <person name="Yu B."/>
        </authorList>
    </citation>
    <scope>NUCLEOTIDE SEQUENCE</scope>
    <source>
        <strain evidence="1">NM86_A22</strain>
    </source>
</reference>